<comment type="caution">
    <text evidence="2">The sequence shown here is derived from an EMBL/GenBank/DDBJ whole genome shotgun (WGS) entry which is preliminary data.</text>
</comment>
<protein>
    <submittedName>
        <fullName evidence="2">Ribonuclease R</fullName>
    </submittedName>
</protein>
<sequence>GRGPAPVDASVEAKRPMTFGFGSGKGGYNTPALGDNASSGRKKKTSGSGIFVGEGAAPAEGKRRKRPGGEPEAGGTPAGEEGGFRKRKKKKGAAKNGTAAFVRKKKK</sequence>
<dbReference type="Proteomes" id="UP001343257">
    <property type="component" value="Unassembled WGS sequence"/>
</dbReference>
<evidence type="ECO:0000313" key="3">
    <source>
        <dbReference type="Proteomes" id="UP001343257"/>
    </source>
</evidence>
<evidence type="ECO:0000313" key="2">
    <source>
        <dbReference type="EMBL" id="MED5020959.1"/>
    </source>
</evidence>
<feature type="region of interest" description="Disordered" evidence="1">
    <location>
        <begin position="1"/>
        <end position="107"/>
    </location>
</feature>
<accession>A0ABU6Q2P2</accession>
<dbReference type="EMBL" id="JARTLD010000087">
    <property type="protein sequence ID" value="MED5020959.1"/>
    <property type="molecule type" value="Genomic_DNA"/>
</dbReference>
<proteinExistence type="predicted"/>
<gene>
    <name evidence="2" type="ORF">P9847_27225</name>
</gene>
<reference evidence="2 3" key="1">
    <citation type="submission" date="2023-03" db="EMBL/GenBank/DDBJ databases">
        <title>Bacillus Genome Sequencing.</title>
        <authorList>
            <person name="Dunlap C."/>
        </authorList>
    </citation>
    <scope>NUCLEOTIDE SEQUENCE [LARGE SCALE GENOMIC DNA]</scope>
    <source>
        <strain evidence="2 3">NRS-52</strain>
    </source>
</reference>
<name>A0ABU6Q2P2_9BACL</name>
<organism evidence="2 3">
    <name type="scientific">Paenibacillus chibensis</name>
    <dbReference type="NCBI Taxonomy" id="59846"/>
    <lineage>
        <taxon>Bacteria</taxon>
        <taxon>Bacillati</taxon>
        <taxon>Bacillota</taxon>
        <taxon>Bacilli</taxon>
        <taxon>Bacillales</taxon>
        <taxon>Paenibacillaceae</taxon>
        <taxon>Paenibacillus</taxon>
    </lineage>
</organism>
<evidence type="ECO:0000256" key="1">
    <source>
        <dbReference type="SAM" id="MobiDB-lite"/>
    </source>
</evidence>
<feature type="non-terminal residue" evidence="2">
    <location>
        <position position="1"/>
    </location>
</feature>
<keyword evidence="3" id="KW-1185">Reference proteome</keyword>